<name>A0A1M6U5W5_9FIRM</name>
<dbReference type="PANTHER" id="PTHR11537:SF254">
    <property type="entry name" value="POTASSIUM VOLTAGE-GATED CHANNEL PROTEIN SHAB"/>
    <property type="match status" value="1"/>
</dbReference>
<gene>
    <name evidence="10" type="ORF">SAMN02744037_02739</name>
</gene>
<dbReference type="SUPFAM" id="SSF81324">
    <property type="entry name" value="Voltage-gated potassium channels"/>
    <property type="match status" value="1"/>
</dbReference>
<dbReference type="GO" id="GO:0001508">
    <property type="term" value="P:action potential"/>
    <property type="evidence" value="ECO:0007669"/>
    <property type="project" value="TreeGrafter"/>
</dbReference>
<evidence type="ECO:0000256" key="6">
    <source>
        <dbReference type="ARBA" id="ARBA00023136"/>
    </source>
</evidence>
<dbReference type="GO" id="GO:0008076">
    <property type="term" value="C:voltage-gated potassium channel complex"/>
    <property type="evidence" value="ECO:0007669"/>
    <property type="project" value="InterPro"/>
</dbReference>
<dbReference type="InterPro" id="IPR028325">
    <property type="entry name" value="VG_K_chnl"/>
</dbReference>
<keyword evidence="4 8" id="KW-1133">Transmembrane helix</keyword>
<dbReference type="PANTHER" id="PTHR11537">
    <property type="entry name" value="VOLTAGE-GATED POTASSIUM CHANNEL"/>
    <property type="match status" value="1"/>
</dbReference>
<dbReference type="EMBL" id="FRAE01000121">
    <property type="protein sequence ID" value="SHK64563.1"/>
    <property type="molecule type" value="Genomic_DNA"/>
</dbReference>
<keyword evidence="11" id="KW-1185">Reference proteome</keyword>
<keyword evidence="5" id="KW-0406">Ion transport</keyword>
<dbReference type="InterPro" id="IPR013099">
    <property type="entry name" value="K_chnl_dom"/>
</dbReference>
<dbReference type="AlphaFoldDB" id="A0A1M6U5W5"/>
<dbReference type="PRINTS" id="PR00169">
    <property type="entry name" value="KCHANNEL"/>
</dbReference>
<evidence type="ECO:0000256" key="4">
    <source>
        <dbReference type="ARBA" id="ARBA00022989"/>
    </source>
</evidence>
<proteinExistence type="predicted"/>
<dbReference type="Pfam" id="PF13576">
    <property type="entry name" value="Pentapeptide_3"/>
    <property type="match status" value="1"/>
</dbReference>
<evidence type="ECO:0000313" key="11">
    <source>
        <dbReference type="Proteomes" id="UP000242497"/>
    </source>
</evidence>
<keyword evidence="2" id="KW-0813">Transport</keyword>
<feature type="transmembrane region" description="Helical" evidence="8">
    <location>
        <begin position="299"/>
        <end position="317"/>
    </location>
</feature>
<organism evidence="10 11">
    <name type="scientific">Tepidibacter formicigenes DSM 15518</name>
    <dbReference type="NCBI Taxonomy" id="1123349"/>
    <lineage>
        <taxon>Bacteria</taxon>
        <taxon>Bacillati</taxon>
        <taxon>Bacillota</taxon>
        <taxon>Clostridia</taxon>
        <taxon>Peptostreptococcales</taxon>
        <taxon>Peptostreptococcaceae</taxon>
        <taxon>Tepidibacter</taxon>
    </lineage>
</organism>
<comment type="subcellular location">
    <subcellularLocation>
        <location evidence="1">Membrane</location>
        <topology evidence="1">Multi-pass membrane protein</topology>
    </subcellularLocation>
</comment>
<dbReference type="Gene3D" id="1.10.287.70">
    <property type="match status" value="1"/>
</dbReference>
<evidence type="ECO:0000256" key="5">
    <source>
        <dbReference type="ARBA" id="ARBA00023065"/>
    </source>
</evidence>
<evidence type="ECO:0000256" key="3">
    <source>
        <dbReference type="ARBA" id="ARBA00022692"/>
    </source>
</evidence>
<keyword evidence="7" id="KW-0407">Ion channel</keyword>
<reference evidence="11" key="1">
    <citation type="submission" date="2016-11" db="EMBL/GenBank/DDBJ databases">
        <authorList>
            <person name="Varghese N."/>
            <person name="Submissions S."/>
        </authorList>
    </citation>
    <scope>NUCLEOTIDE SEQUENCE [LARGE SCALE GENOMIC DNA]</scope>
    <source>
        <strain evidence="11">DSM 15518</strain>
    </source>
</reference>
<evidence type="ECO:0000259" key="9">
    <source>
        <dbReference type="Pfam" id="PF07885"/>
    </source>
</evidence>
<dbReference type="GO" id="GO:0005249">
    <property type="term" value="F:voltage-gated potassium channel activity"/>
    <property type="evidence" value="ECO:0007669"/>
    <property type="project" value="InterPro"/>
</dbReference>
<sequence length="408" mass="48394">MVNITYGGSYFMICKWKSKHNTKNIVKCRRDAYDDSGYCLFHKQNKTKKENEIFNKIINGELKSELYIWNSKENIFDFRGFVFDEEIKFSDFKNYINKEDAVFDFSEAIFGKNVYFDNFQFKHDVYFSHTEFKRIVSFKNCIFEGNCIFKKTKFRTTSNISPFYKAKFIGQHLIFKDIENGLKFDGIIFSQNTRFILDNVEYDKVNYLNGRNAYRIAKNQSNIIGDYHEVGRYYYKERWYNGKMIFPSISFWNRNGEGLKKLVLFKSIKQKKHYKHIIPKLMDLTAKHVVGYGEKPQNVLFLSFILISVFAYLYMIAGLKINIYTNYIIDSQEIIKYNLDDLLKGNIKQFFKDYLQAWYFSIVTFTTVGYGDIIPINFWGKILSSIEMFLGVTVVAAWTSTLVRKISR</sequence>
<feature type="transmembrane region" description="Helical" evidence="8">
    <location>
        <begin position="357"/>
        <end position="376"/>
    </location>
</feature>
<feature type="domain" description="Potassium channel" evidence="9">
    <location>
        <begin position="348"/>
        <end position="407"/>
    </location>
</feature>
<evidence type="ECO:0000256" key="7">
    <source>
        <dbReference type="ARBA" id="ARBA00023303"/>
    </source>
</evidence>
<accession>A0A1M6U5W5</accession>
<keyword evidence="3 8" id="KW-0812">Transmembrane</keyword>
<dbReference type="InterPro" id="IPR001646">
    <property type="entry name" value="5peptide_repeat"/>
</dbReference>
<feature type="transmembrane region" description="Helical" evidence="8">
    <location>
        <begin position="382"/>
        <end position="403"/>
    </location>
</feature>
<evidence type="ECO:0000256" key="2">
    <source>
        <dbReference type="ARBA" id="ARBA00022448"/>
    </source>
</evidence>
<dbReference type="Proteomes" id="UP000242497">
    <property type="component" value="Unassembled WGS sequence"/>
</dbReference>
<protein>
    <submittedName>
        <fullName evidence="10">Pentapeptide repeat-containing protein</fullName>
    </submittedName>
</protein>
<evidence type="ECO:0000256" key="8">
    <source>
        <dbReference type="SAM" id="Phobius"/>
    </source>
</evidence>
<evidence type="ECO:0000313" key="10">
    <source>
        <dbReference type="EMBL" id="SHK64563.1"/>
    </source>
</evidence>
<evidence type="ECO:0000256" key="1">
    <source>
        <dbReference type="ARBA" id="ARBA00004141"/>
    </source>
</evidence>
<keyword evidence="6 8" id="KW-0472">Membrane</keyword>
<dbReference type="Pfam" id="PF07885">
    <property type="entry name" value="Ion_trans_2"/>
    <property type="match status" value="1"/>
</dbReference>
<dbReference type="STRING" id="1123349.SAMN02744037_02739"/>